<sequence>MRTIIHESISLEMPVSLVGVTMLEIDQQVNNHSTARIEGILKDEDVEAFSNISWNDNFSIIYEDEGTSKLLFSGIPVDIKIRYEGQANVSLILSSRSILMDYEKKTRSFQKKDKTYKALFRDLVKEHGGDILDYACNTSDFNTPLIQYEETDWEFLKRASSYLEAPIYPGTTGENLQIYIGTGGHKNTLSGGSDRVLKKRITEYLEFRNNTSSLVESDFISITIDGEWDMCLGIGIVFEGKYLLVTEIHDCYHGGILKRRCKLEPRGGLKRRKLFQEKLKGASLAGTIKAVEADRVRIKLDVDKKAQGEKLYWYPWHRNDWFCMPEVGSKARLCFPVSDESKAYIADIYRTDGKKNSKTRKPDNKCFTSKRGKGFEITPKSLTFRASGKKISIQMSDRQGIKVKSSRGIKIHTGETFICQGGSLNISSKERIALFTDRTSIVIDDLLQIKG</sequence>
<dbReference type="EMBL" id="MCIA01000031">
    <property type="protein sequence ID" value="RKD30379.1"/>
    <property type="molecule type" value="Genomic_DNA"/>
</dbReference>
<gene>
    <name evidence="1" type="ORF">BET01_07260</name>
</gene>
<evidence type="ECO:0000313" key="1">
    <source>
        <dbReference type="EMBL" id="RKD30379.1"/>
    </source>
</evidence>
<evidence type="ECO:0000313" key="2">
    <source>
        <dbReference type="Proteomes" id="UP000284277"/>
    </source>
</evidence>
<accession>A0A419SZ00</accession>
<protein>
    <recommendedName>
        <fullName evidence="3">Gp5/Type VI secretion system Vgr protein OB-fold domain-containing protein</fullName>
    </recommendedName>
</protein>
<name>A0A419SZ00_9FIRM</name>
<keyword evidence="2" id="KW-1185">Reference proteome</keyword>
<dbReference type="OrthoDB" id="95423at2"/>
<proteinExistence type="predicted"/>
<dbReference type="AlphaFoldDB" id="A0A419SZ00"/>
<dbReference type="RefSeq" id="WP_120197962.1">
    <property type="nucleotide sequence ID" value="NZ_MCIA01000031.1"/>
</dbReference>
<reference evidence="1 2" key="1">
    <citation type="submission" date="2016-08" db="EMBL/GenBank/DDBJ databases">
        <title>A new outlook on sporulation: Clostridium algidixylanolyticum.</title>
        <authorList>
            <person name="Poppleton D.I."/>
            <person name="Gribaldo S."/>
        </authorList>
    </citation>
    <scope>NUCLEOTIDE SEQUENCE [LARGE SCALE GENOMIC DNA]</scope>
    <source>
        <strain evidence="1 2">SPL73</strain>
    </source>
</reference>
<organism evidence="1 2">
    <name type="scientific">Lacrimispora algidixylanolytica</name>
    <dbReference type="NCBI Taxonomy" id="94868"/>
    <lineage>
        <taxon>Bacteria</taxon>
        <taxon>Bacillati</taxon>
        <taxon>Bacillota</taxon>
        <taxon>Clostridia</taxon>
        <taxon>Lachnospirales</taxon>
        <taxon>Lachnospiraceae</taxon>
        <taxon>Lacrimispora</taxon>
    </lineage>
</organism>
<dbReference type="Proteomes" id="UP000284277">
    <property type="component" value="Unassembled WGS sequence"/>
</dbReference>
<comment type="caution">
    <text evidence="1">The sequence shown here is derived from an EMBL/GenBank/DDBJ whole genome shotgun (WGS) entry which is preliminary data.</text>
</comment>
<dbReference type="SUPFAM" id="SSF69279">
    <property type="entry name" value="Phage tail proteins"/>
    <property type="match status" value="1"/>
</dbReference>
<evidence type="ECO:0008006" key="3">
    <source>
        <dbReference type="Google" id="ProtNLM"/>
    </source>
</evidence>